<proteinExistence type="predicted"/>
<dbReference type="InterPro" id="IPR033431">
    <property type="entry name" value="DUF5126"/>
</dbReference>
<evidence type="ECO:0000256" key="1">
    <source>
        <dbReference type="SAM" id="SignalP"/>
    </source>
</evidence>
<feature type="chain" id="PRO_5043459819" description="DUF4959 domain-containing protein" evidence="1">
    <location>
        <begin position="20"/>
        <end position="396"/>
    </location>
</feature>
<evidence type="ECO:0000313" key="6">
    <source>
        <dbReference type="Proteomes" id="UP001348817"/>
    </source>
</evidence>
<evidence type="ECO:0000259" key="2">
    <source>
        <dbReference type="Pfam" id="PF16323"/>
    </source>
</evidence>
<evidence type="ECO:0000313" key="5">
    <source>
        <dbReference type="EMBL" id="BDD07615.1"/>
    </source>
</evidence>
<dbReference type="InterPro" id="IPR032527">
    <property type="entry name" value="DUF4959"/>
</dbReference>
<evidence type="ECO:0000259" key="4">
    <source>
        <dbReference type="Pfam" id="PF17166"/>
    </source>
</evidence>
<dbReference type="SUPFAM" id="SSF49785">
    <property type="entry name" value="Galactose-binding domain-like"/>
    <property type="match status" value="1"/>
</dbReference>
<feature type="domain" description="DUF5126" evidence="4">
    <location>
        <begin position="125"/>
        <end position="225"/>
    </location>
</feature>
<dbReference type="RefSeq" id="WP_338392930.1">
    <property type="nucleotide sequence ID" value="NZ_AP025314.1"/>
</dbReference>
<dbReference type="AlphaFoldDB" id="A0AAU9D9S2"/>
<dbReference type="Pfam" id="PF16323">
    <property type="entry name" value="DUF4959"/>
    <property type="match status" value="1"/>
</dbReference>
<dbReference type="InterPro" id="IPR032164">
    <property type="entry name" value="DUF5000"/>
</dbReference>
<dbReference type="Gene3D" id="2.60.120.260">
    <property type="entry name" value="Galactose-binding domain-like"/>
    <property type="match status" value="1"/>
</dbReference>
<evidence type="ECO:0008006" key="7">
    <source>
        <dbReference type="Google" id="ProtNLM"/>
    </source>
</evidence>
<dbReference type="Pfam" id="PF16391">
    <property type="entry name" value="DUF5000"/>
    <property type="match status" value="1"/>
</dbReference>
<dbReference type="KEGG" id="fax:FUAX_00470"/>
<dbReference type="Pfam" id="PF17166">
    <property type="entry name" value="DUF5126"/>
    <property type="match status" value="1"/>
</dbReference>
<name>A0AAU9D9S2_9BACT</name>
<evidence type="ECO:0000259" key="3">
    <source>
        <dbReference type="Pfam" id="PF16391"/>
    </source>
</evidence>
<dbReference type="InterPro" id="IPR008979">
    <property type="entry name" value="Galactose-bd-like_sf"/>
</dbReference>
<sequence>MKKYISVLFLALAVALASGCSEEDHFIREGSDGSAPASVSELQVESLPGGAKISYKVPADKDLLFVKAKYRVNSQTERETKTSAFTNFIVVDGFGDMEEKTISITTVDRGGVESSPVEVKVTPMEPPVTSVFKTLELREDFAGVNMTWQNEHLANLAFIILAKNDDGVLEEREAVYSSVEEGDFTLRGLDTLKNVFGAYVRDRWENRSDTILAELKPLFEEEIDRTKWSQLSGAGEVDLANWGGSFRAMVDYRTGISNYGHTKGNESLPLYFSWDMKAKAKLSRIKIWQRPGGYQFQHQNPRVYEIWGSNDPSTDGSFSGWTKLITCESIKPSGLPYGKVSQEDNALVNRGEEFKFPAAASAYRYLRFVMLANWTPGGKDLHISEMGCWGRVEESF</sequence>
<gene>
    <name evidence="5" type="ORF">FUAX_00470</name>
</gene>
<keyword evidence="6" id="KW-1185">Reference proteome</keyword>
<accession>A0AAU9D9S2</accession>
<dbReference type="PROSITE" id="PS51257">
    <property type="entry name" value="PROKAR_LIPOPROTEIN"/>
    <property type="match status" value="1"/>
</dbReference>
<feature type="signal peptide" evidence="1">
    <location>
        <begin position="1"/>
        <end position="19"/>
    </location>
</feature>
<feature type="domain" description="DUF5000" evidence="3">
    <location>
        <begin position="254"/>
        <end position="390"/>
    </location>
</feature>
<feature type="domain" description="DUF4959" evidence="2">
    <location>
        <begin position="19"/>
        <end position="123"/>
    </location>
</feature>
<protein>
    <recommendedName>
        <fullName evidence="7">DUF4959 domain-containing protein</fullName>
    </recommendedName>
</protein>
<dbReference type="Proteomes" id="UP001348817">
    <property type="component" value="Chromosome"/>
</dbReference>
<dbReference type="EMBL" id="AP025314">
    <property type="protein sequence ID" value="BDD07615.1"/>
    <property type="molecule type" value="Genomic_DNA"/>
</dbReference>
<organism evidence="5 6">
    <name type="scientific">Fulvitalea axinellae</name>
    <dbReference type="NCBI Taxonomy" id="1182444"/>
    <lineage>
        <taxon>Bacteria</taxon>
        <taxon>Pseudomonadati</taxon>
        <taxon>Bacteroidota</taxon>
        <taxon>Cytophagia</taxon>
        <taxon>Cytophagales</taxon>
        <taxon>Persicobacteraceae</taxon>
        <taxon>Fulvitalea</taxon>
    </lineage>
</organism>
<reference evidence="5 6" key="1">
    <citation type="submission" date="2021-12" db="EMBL/GenBank/DDBJ databases">
        <title>Genome sequencing of bacteria with rrn-lacking chromosome and rrn-plasmid.</title>
        <authorList>
            <person name="Anda M."/>
            <person name="Iwasaki W."/>
        </authorList>
    </citation>
    <scope>NUCLEOTIDE SEQUENCE [LARGE SCALE GENOMIC DNA]</scope>
    <source>
        <strain evidence="5 6">DSM 100852</strain>
    </source>
</reference>
<keyword evidence="1" id="KW-0732">Signal</keyword>